<feature type="domain" description="ABC transporter" evidence="6">
    <location>
        <begin position="7"/>
        <end position="239"/>
    </location>
</feature>
<dbReference type="InterPro" id="IPR027417">
    <property type="entry name" value="P-loop_NTPase"/>
</dbReference>
<evidence type="ECO:0000256" key="4">
    <source>
        <dbReference type="ARBA" id="ARBA00022840"/>
    </source>
</evidence>
<dbReference type="GO" id="GO:0016887">
    <property type="term" value="F:ATP hydrolysis activity"/>
    <property type="evidence" value="ECO:0007669"/>
    <property type="project" value="InterPro"/>
</dbReference>
<proteinExistence type="inferred from homology"/>
<dbReference type="PATRIC" id="fig|862908.3.peg.1596"/>
<dbReference type="EMBL" id="FQ312005">
    <property type="protein sequence ID" value="CBW26516.1"/>
    <property type="molecule type" value="Genomic_DNA"/>
</dbReference>
<dbReference type="PANTHER" id="PTHR43820:SF4">
    <property type="entry name" value="HIGH-AFFINITY BRANCHED-CHAIN AMINO ACID TRANSPORT ATP-BINDING PROTEIN LIVF"/>
    <property type="match status" value="1"/>
</dbReference>
<dbReference type="STRING" id="862908.BMS_1676"/>
<evidence type="ECO:0000256" key="2">
    <source>
        <dbReference type="ARBA" id="ARBA00022448"/>
    </source>
</evidence>
<comment type="similarity">
    <text evidence="1">Belongs to the ABC transporter superfamily.</text>
</comment>
<evidence type="ECO:0000259" key="6">
    <source>
        <dbReference type="PROSITE" id="PS50893"/>
    </source>
</evidence>
<dbReference type="GO" id="GO:0015658">
    <property type="term" value="F:branched-chain amino acid transmembrane transporter activity"/>
    <property type="evidence" value="ECO:0007669"/>
    <property type="project" value="InterPro"/>
</dbReference>
<dbReference type="InterPro" id="IPR017871">
    <property type="entry name" value="ABC_transporter-like_CS"/>
</dbReference>
<evidence type="ECO:0000256" key="1">
    <source>
        <dbReference type="ARBA" id="ARBA00005417"/>
    </source>
</evidence>
<dbReference type="RefSeq" id="WP_014244297.1">
    <property type="nucleotide sequence ID" value="NC_016620.1"/>
</dbReference>
<evidence type="ECO:0000313" key="8">
    <source>
        <dbReference type="Proteomes" id="UP000008963"/>
    </source>
</evidence>
<organism evidence="7 8">
    <name type="scientific">Halobacteriovorax marinus (strain ATCC BAA-682 / DSM 15412 / SJ)</name>
    <name type="common">Bacteriovorax marinus</name>
    <dbReference type="NCBI Taxonomy" id="862908"/>
    <lineage>
        <taxon>Bacteria</taxon>
        <taxon>Pseudomonadati</taxon>
        <taxon>Bdellovibrionota</taxon>
        <taxon>Bacteriovoracia</taxon>
        <taxon>Bacteriovoracales</taxon>
        <taxon>Halobacteriovoraceae</taxon>
        <taxon>Halobacteriovorax</taxon>
    </lineage>
</organism>
<dbReference type="KEGG" id="bmx:BMS_1676"/>
<dbReference type="SUPFAM" id="SSF52540">
    <property type="entry name" value="P-loop containing nucleoside triphosphate hydrolases"/>
    <property type="match status" value="1"/>
</dbReference>
<keyword evidence="3" id="KW-0547">Nucleotide-binding</keyword>
<reference evidence="8" key="1">
    <citation type="journal article" date="2013" name="ISME J.">
        <title>A small predatory core genome in the divergent marine Bacteriovorax marinus SJ and the terrestrial Bdellovibrio bacteriovorus.</title>
        <authorList>
            <person name="Crossman L.C."/>
            <person name="Chen H."/>
            <person name="Cerdeno-Tarraga A.M."/>
            <person name="Brooks K."/>
            <person name="Quail M.A."/>
            <person name="Pineiro S.A."/>
            <person name="Hobley L."/>
            <person name="Sockett R.E."/>
            <person name="Bentley S.D."/>
            <person name="Parkhill J."/>
            <person name="Williams H.N."/>
            <person name="Stine O.C."/>
        </authorList>
    </citation>
    <scope>NUCLEOTIDE SEQUENCE [LARGE SCALE GENOMIC DNA]</scope>
    <source>
        <strain evidence="8">ATCC BAA-682 / DSM 15412 / SJ</strain>
    </source>
</reference>
<dbReference type="PROSITE" id="PS50893">
    <property type="entry name" value="ABC_TRANSPORTER_2"/>
    <property type="match status" value="1"/>
</dbReference>
<dbReference type="SMART" id="SM00382">
    <property type="entry name" value="AAA"/>
    <property type="match status" value="1"/>
</dbReference>
<dbReference type="InterPro" id="IPR003439">
    <property type="entry name" value="ABC_transporter-like_ATP-bd"/>
</dbReference>
<evidence type="ECO:0000256" key="5">
    <source>
        <dbReference type="ARBA" id="ARBA00022970"/>
    </source>
</evidence>
<dbReference type="CDD" id="cd03224">
    <property type="entry name" value="ABC_TM1139_LivF_branched"/>
    <property type="match status" value="1"/>
</dbReference>
<keyword evidence="4 7" id="KW-0067">ATP-binding</keyword>
<dbReference type="Proteomes" id="UP000008963">
    <property type="component" value="Chromosome"/>
</dbReference>
<sequence>MSEEVLLEVKNMHVHYGAIHAIHGIDLKVNKGEIVTILGSNGAGKTTSLHTISGLLKPSSGEILYKGQRIDGTKANKIVGMGVAHSPEGRMVFPDLTVKENLEMGAYLRKDTDKVKSDYEYMYNLFPKLKERSTQLAGTLSGGEQQMLAIARAYMSAPELLLLDEPSLGIAPILVQAIFDAIVDLNKHGMTILLVEQNAYASLKIAHRGYVLATGEIFMEGPASELITNEEIQKAYLGH</sequence>
<dbReference type="InterPro" id="IPR030660">
    <property type="entry name" value="ABC_branched_ATPase_LivF/BraG"/>
</dbReference>
<keyword evidence="8" id="KW-1185">Reference proteome</keyword>
<dbReference type="Pfam" id="PF00005">
    <property type="entry name" value="ABC_tran"/>
    <property type="match status" value="1"/>
</dbReference>
<dbReference type="PANTHER" id="PTHR43820">
    <property type="entry name" value="HIGH-AFFINITY BRANCHED-CHAIN AMINO ACID TRANSPORT ATP-BINDING PROTEIN LIVF"/>
    <property type="match status" value="1"/>
</dbReference>
<gene>
    <name evidence="7" type="ordered locus">BMS_1676</name>
</gene>
<dbReference type="GO" id="GO:0015807">
    <property type="term" value="P:L-amino acid transport"/>
    <property type="evidence" value="ECO:0007669"/>
    <property type="project" value="TreeGrafter"/>
</dbReference>
<evidence type="ECO:0000256" key="3">
    <source>
        <dbReference type="ARBA" id="ARBA00022741"/>
    </source>
</evidence>
<dbReference type="eggNOG" id="COG0410">
    <property type="taxonomic scope" value="Bacteria"/>
</dbReference>
<dbReference type="InterPro" id="IPR003593">
    <property type="entry name" value="AAA+_ATPase"/>
</dbReference>
<accession>E1X1C5</accession>
<keyword evidence="2" id="KW-0813">Transport</keyword>
<dbReference type="PROSITE" id="PS00211">
    <property type="entry name" value="ABC_TRANSPORTER_1"/>
    <property type="match status" value="1"/>
</dbReference>
<dbReference type="AlphaFoldDB" id="E1X1C5"/>
<dbReference type="Gene3D" id="3.40.50.300">
    <property type="entry name" value="P-loop containing nucleotide triphosphate hydrolases"/>
    <property type="match status" value="1"/>
</dbReference>
<dbReference type="GO" id="GO:0005524">
    <property type="term" value="F:ATP binding"/>
    <property type="evidence" value="ECO:0007669"/>
    <property type="project" value="UniProtKB-KW"/>
</dbReference>
<evidence type="ECO:0000313" key="7">
    <source>
        <dbReference type="EMBL" id="CBW26516.1"/>
    </source>
</evidence>
<dbReference type="OrthoDB" id="5291058at2"/>
<dbReference type="PIRSF" id="PIRSF039137">
    <property type="entry name" value="ABC_branched_ATPase"/>
    <property type="match status" value="1"/>
</dbReference>
<dbReference type="HOGENOM" id="CLU_000604_1_2_7"/>
<dbReference type="InterPro" id="IPR052156">
    <property type="entry name" value="BCAA_Transport_ATP-bd_LivF"/>
</dbReference>
<name>E1X1C5_HALMS</name>
<keyword evidence="5" id="KW-0029">Amino-acid transport</keyword>
<protein>
    <submittedName>
        <fullName evidence="7">ATP-binding ABC transporter protein</fullName>
    </submittedName>
</protein>